<keyword evidence="2" id="KW-1133">Transmembrane helix</keyword>
<sequence length="407" mass="45239">MLPRQLFSKMDNRRPLRVERRPEYDSAASLVCNAYTAFFLWLVGFFTAAEAHAPAANAGGRAAHAANAGGQAAHAAHAGGDRLAPGGPEAAHAGEQQPSTSSANNTPAAHGAKALFTETNNDYVALTCSEAKYCREVVSSCLNALFVRIRAFFVGIGPLACLLISAFMQISLPVFILMHWLHNKRAGIDSSEDVSVNVKDVLQIFRATEVEQQESDHLLRVDYFDDYNNPSPGPADVRHVKVYFWELHWAKGLVATYVLFYVLLKDFQCICKLMIVALRLWAARPRRTIHLQRPIVVISVIMCLVYEAIVALVFVISLLVIGRSTSPRDVLLSGVGALFILEMDDLVVSMTEAEFQDRAKVTIIDNEADDLYMFLEGKKMFVYILIIWPVALFCVAEWALFVWSINR</sequence>
<feature type="transmembrane region" description="Helical" evidence="2">
    <location>
        <begin position="294"/>
        <end position="321"/>
    </location>
</feature>
<evidence type="ECO:0000313" key="4">
    <source>
        <dbReference type="Proteomes" id="UP001165080"/>
    </source>
</evidence>
<evidence type="ECO:0000313" key="3">
    <source>
        <dbReference type="EMBL" id="GLC54362.1"/>
    </source>
</evidence>
<keyword evidence="2" id="KW-0472">Membrane</keyword>
<protein>
    <submittedName>
        <fullName evidence="3">Uncharacterized protein</fullName>
    </submittedName>
</protein>
<reference evidence="3 4" key="1">
    <citation type="journal article" date="2023" name="Commun. Biol.">
        <title>Reorganization of the ancestral sex-determining regions during the evolution of trioecy in Pleodorina starrii.</title>
        <authorList>
            <person name="Takahashi K."/>
            <person name="Suzuki S."/>
            <person name="Kawai-Toyooka H."/>
            <person name="Yamamoto K."/>
            <person name="Hamaji T."/>
            <person name="Ootsuki R."/>
            <person name="Yamaguchi H."/>
            <person name="Kawachi M."/>
            <person name="Higashiyama T."/>
            <person name="Nozaki H."/>
        </authorList>
    </citation>
    <scope>NUCLEOTIDE SEQUENCE [LARGE SCALE GENOMIC DNA]</scope>
    <source>
        <strain evidence="3 4">NIES-4479</strain>
    </source>
</reference>
<accession>A0A9W6BLG1</accession>
<comment type="caution">
    <text evidence="3">The sequence shown here is derived from an EMBL/GenBank/DDBJ whole genome shotgun (WGS) entry which is preliminary data.</text>
</comment>
<feature type="transmembrane region" description="Helical" evidence="2">
    <location>
        <begin position="380"/>
        <end position="403"/>
    </location>
</feature>
<evidence type="ECO:0000256" key="1">
    <source>
        <dbReference type="SAM" id="MobiDB-lite"/>
    </source>
</evidence>
<proteinExistence type="predicted"/>
<gene>
    <name evidence="3" type="primary">PLEST005141</name>
    <name evidence="3" type="ORF">PLESTB_000855800</name>
</gene>
<dbReference type="Proteomes" id="UP001165080">
    <property type="component" value="Unassembled WGS sequence"/>
</dbReference>
<dbReference type="OrthoDB" id="544056at2759"/>
<keyword evidence="2" id="KW-0812">Transmembrane</keyword>
<feature type="compositionally biased region" description="Polar residues" evidence="1">
    <location>
        <begin position="96"/>
        <end position="107"/>
    </location>
</feature>
<organism evidence="3 4">
    <name type="scientific">Pleodorina starrii</name>
    <dbReference type="NCBI Taxonomy" id="330485"/>
    <lineage>
        <taxon>Eukaryota</taxon>
        <taxon>Viridiplantae</taxon>
        <taxon>Chlorophyta</taxon>
        <taxon>core chlorophytes</taxon>
        <taxon>Chlorophyceae</taxon>
        <taxon>CS clade</taxon>
        <taxon>Chlamydomonadales</taxon>
        <taxon>Volvocaceae</taxon>
        <taxon>Pleodorina</taxon>
    </lineage>
</organism>
<dbReference type="AlphaFoldDB" id="A0A9W6BLG1"/>
<evidence type="ECO:0000256" key="2">
    <source>
        <dbReference type="SAM" id="Phobius"/>
    </source>
</evidence>
<dbReference type="EMBL" id="BRXU01000010">
    <property type="protein sequence ID" value="GLC54362.1"/>
    <property type="molecule type" value="Genomic_DNA"/>
</dbReference>
<feature type="compositionally biased region" description="Low complexity" evidence="1">
    <location>
        <begin position="77"/>
        <end position="95"/>
    </location>
</feature>
<feature type="transmembrane region" description="Helical" evidence="2">
    <location>
        <begin position="152"/>
        <end position="181"/>
    </location>
</feature>
<keyword evidence="4" id="KW-1185">Reference proteome</keyword>
<name>A0A9W6BLG1_9CHLO</name>
<feature type="region of interest" description="Disordered" evidence="1">
    <location>
        <begin position="77"/>
        <end position="108"/>
    </location>
</feature>